<evidence type="ECO:0000256" key="3">
    <source>
        <dbReference type="PROSITE-ProRule" id="PRU00023"/>
    </source>
</evidence>
<dbReference type="InterPro" id="IPR002110">
    <property type="entry name" value="Ankyrin_rpt"/>
</dbReference>
<dbReference type="GO" id="GO:0005634">
    <property type="term" value="C:nucleus"/>
    <property type="evidence" value="ECO:0007669"/>
    <property type="project" value="TreeGrafter"/>
</dbReference>
<organism evidence="5 6">
    <name type="scientific">Phytophthora nicotianae P1976</name>
    <dbReference type="NCBI Taxonomy" id="1317066"/>
    <lineage>
        <taxon>Eukaryota</taxon>
        <taxon>Sar</taxon>
        <taxon>Stramenopiles</taxon>
        <taxon>Oomycota</taxon>
        <taxon>Peronosporomycetes</taxon>
        <taxon>Peronosporales</taxon>
        <taxon>Peronosporaceae</taxon>
        <taxon>Phytophthora</taxon>
    </lineage>
</organism>
<dbReference type="SUPFAM" id="SSF48403">
    <property type="entry name" value="Ankyrin repeat"/>
    <property type="match status" value="1"/>
</dbReference>
<dbReference type="PROSITE" id="PS50297">
    <property type="entry name" value="ANK_REP_REGION"/>
    <property type="match status" value="3"/>
</dbReference>
<protein>
    <submittedName>
        <fullName evidence="5">Uncharacterized protein</fullName>
    </submittedName>
</protein>
<feature type="repeat" description="ANK" evidence="3">
    <location>
        <begin position="123"/>
        <end position="155"/>
    </location>
</feature>
<dbReference type="Pfam" id="PF12796">
    <property type="entry name" value="Ank_2"/>
    <property type="match status" value="1"/>
</dbReference>
<sequence>MEMLNARTGHLEVVSSSTTSLGRRRSPPLHSAALNGDVTLVRQMLEHGEDADTRDEWTLTPIMSMFVRHALQETRCIFQERNPVRRNLVTDCREEDSERTATTNAVLGLFLQHGALLDARTKGRKSALHYAICDGLYEAAKILLDAGATIDAQDKDGRSPLYCVVQERSLLVTNLLVSYGASIDLQDRLGVSPLSLVIEKEYVNVMQIFLNHHALVATRERLDFAGEVLLQAVEANSINIVRFLVENEYVAMDYQNAAGETAMHRAIAQGNTEMMTELDELDPTGQSFQTVTVRGESCFHFAARLASVKELELLLHIRNQLSGDGYSDLLNSTDCLGATPLFAAATTTESRCVRDKINQSIDRKVKMQLLLSHGAMLLRNEAFPGGSPFMLLRNEAFPGGSPFRRLSRDSGIILCAQVRRCLVQWFAECESEIEGYKLRGFCTNWITHVPVKPKTATTMTVLHLSVCAGYAIDVLPLVLMLPQNQAAITSFLQSLECFITCSNGLQFDCLAHELSASWA</sequence>
<evidence type="ECO:0000313" key="6">
    <source>
        <dbReference type="Proteomes" id="UP000028582"/>
    </source>
</evidence>
<accession>A0A081A223</accession>
<proteinExistence type="predicted"/>
<dbReference type="PANTHER" id="PTHR24124">
    <property type="entry name" value="ANKYRIN REPEAT FAMILY A"/>
    <property type="match status" value="1"/>
</dbReference>
<feature type="region of interest" description="Disordered" evidence="4">
    <location>
        <begin position="1"/>
        <end position="29"/>
    </location>
</feature>
<dbReference type="Pfam" id="PF13637">
    <property type="entry name" value="Ank_4"/>
    <property type="match status" value="1"/>
</dbReference>
<evidence type="ECO:0000256" key="4">
    <source>
        <dbReference type="SAM" id="MobiDB-lite"/>
    </source>
</evidence>
<dbReference type="SMART" id="SM00248">
    <property type="entry name" value="ANK"/>
    <property type="match status" value="7"/>
</dbReference>
<dbReference type="EMBL" id="ANJA01002011">
    <property type="protein sequence ID" value="ETO72934.1"/>
    <property type="molecule type" value="Genomic_DNA"/>
</dbReference>
<dbReference type="Proteomes" id="UP000028582">
    <property type="component" value="Unassembled WGS sequence"/>
</dbReference>
<feature type="repeat" description="ANK" evidence="3">
    <location>
        <begin position="156"/>
        <end position="188"/>
    </location>
</feature>
<dbReference type="PANTHER" id="PTHR24124:SF14">
    <property type="entry name" value="CHROMOSOME UNDETERMINED SCAFFOLD_25, WHOLE GENOME SHOTGUN SEQUENCE"/>
    <property type="match status" value="1"/>
</dbReference>
<dbReference type="InterPro" id="IPR036770">
    <property type="entry name" value="Ankyrin_rpt-contain_sf"/>
</dbReference>
<feature type="repeat" description="ANK" evidence="3">
    <location>
        <begin position="24"/>
        <end position="56"/>
    </location>
</feature>
<keyword evidence="2 3" id="KW-0040">ANK repeat</keyword>
<dbReference type="GO" id="GO:0010468">
    <property type="term" value="P:regulation of gene expression"/>
    <property type="evidence" value="ECO:0007669"/>
    <property type="project" value="TreeGrafter"/>
</dbReference>
<dbReference type="AlphaFoldDB" id="A0A081A223"/>
<evidence type="ECO:0000313" key="5">
    <source>
        <dbReference type="EMBL" id="ETO72934.1"/>
    </source>
</evidence>
<comment type="caution">
    <text evidence="5">The sequence shown here is derived from an EMBL/GenBank/DDBJ whole genome shotgun (WGS) entry which is preliminary data.</text>
</comment>
<evidence type="ECO:0000256" key="1">
    <source>
        <dbReference type="ARBA" id="ARBA00022737"/>
    </source>
</evidence>
<gene>
    <name evidence="5" type="ORF">F444_11087</name>
</gene>
<dbReference type="PROSITE" id="PS50088">
    <property type="entry name" value="ANK_REPEAT"/>
    <property type="match status" value="3"/>
</dbReference>
<dbReference type="OrthoDB" id="109798at2759"/>
<evidence type="ECO:0000256" key="2">
    <source>
        <dbReference type="ARBA" id="ARBA00023043"/>
    </source>
</evidence>
<keyword evidence="1" id="KW-0677">Repeat</keyword>
<reference evidence="5 6" key="1">
    <citation type="submission" date="2013-11" db="EMBL/GenBank/DDBJ databases">
        <title>The Genome Sequence of Phytophthora parasitica P1976.</title>
        <authorList>
            <consortium name="The Broad Institute Genomics Platform"/>
            <person name="Russ C."/>
            <person name="Tyler B."/>
            <person name="Panabieres F."/>
            <person name="Shan W."/>
            <person name="Tripathy S."/>
            <person name="Grunwald N."/>
            <person name="Machado M."/>
            <person name="Johnson C.S."/>
            <person name="Walker B."/>
            <person name="Young S."/>
            <person name="Zeng Q."/>
            <person name="Gargeya S."/>
            <person name="Fitzgerald M."/>
            <person name="Haas B."/>
            <person name="Abouelleil A."/>
            <person name="Allen A.W."/>
            <person name="Alvarado L."/>
            <person name="Arachchi H.M."/>
            <person name="Berlin A.M."/>
            <person name="Chapman S.B."/>
            <person name="Gainer-Dewar J."/>
            <person name="Goldberg J."/>
            <person name="Griggs A."/>
            <person name="Gujja S."/>
            <person name="Hansen M."/>
            <person name="Howarth C."/>
            <person name="Imamovic A."/>
            <person name="Ireland A."/>
            <person name="Larimer J."/>
            <person name="McCowan C."/>
            <person name="Murphy C."/>
            <person name="Pearson M."/>
            <person name="Poon T.W."/>
            <person name="Priest M."/>
            <person name="Roberts A."/>
            <person name="Saif S."/>
            <person name="Shea T."/>
            <person name="Sisk P."/>
            <person name="Sykes S."/>
            <person name="Wortman J."/>
            <person name="Nusbaum C."/>
            <person name="Birren B."/>
        </authorList>
    </citation>
    <scope>NUCLEOTIDE SEQUENCE [LARGE SCALE GENOMIC DNA]</scope>
    <source>
        <strain evidence="5 6">P1976</strain>
    </source>
</reference>
<name>A0A081A223_PHYNI</name>
<dbReference type="Gene3D" id="1.25.40.20">
    <property type="entry name" value="Ankyrin repeat-containing domain"/>
    <property type="match status" value="2"/>
</dbReference>